<comment type="caution">
    <text evidence="1">The sequence shown here is derived from an EMBL/GenBank/DDBJ whole genome shotgun (WGS) entry which is preliminary data.</text>
</comment>
<proteinExistence type="predicted"/>
<organism evidence="1">
    <name type="scientific">bioreactor metagenome</name>
    <dbReference type="NCBI Taxonomy" id="1076179"/>
    <lineage>
        <taxon>unclassified sequences</taxon>
        <taxon>metagenomes</taxon>
        <taxon>ecological metagenomes</taxon>
    </lineage>
</organism>
<sequence length="105" mass="11230">MQHIAQHGSGVCHCIGTVGDDDSVVIVEGCVHLPRDQLPLLRLDVGAVQVKKITPLDLVVLAQVRHVAQQLLRGQRGNEALVAGSGGNGSACGEQQYFFHTIRPE</sequence>
<protein>
    <submittedName>
        <fullName evidence="1">Uncharacterized protein</fullName>
    </submittedName>
</protein>
<dbReference type="AlphaFoldDB" id="A0A645D4D8"/>
<accession>A0A645D4D8</accession>
<evidence type="ECO:0000313" key="1">
    <source>
        <dbReference type="EMBL" id="MPM84350.1"/>
    </source>
</evidence>
<dbReference type="EMBL" id="VSSQ01032918">
    <property type="protein sequence ID" value="MPM84350.1"/>
    <property type="molecule type" value="Genomic_DNA"/>
</dbReference>
<gene>
    <name evidence="1" type="ORF">SDC9_131421</name>
</gene>
<reference evidence="1" key="1">
    <citation type="submission" date="2019-08" db="EMBL/GenBank/DDBJ databases">
        <authorList>
            <person name="Kucharzyk K."/>
            <person name="Murdoch R.W."/>
            <person name="Higgins S."/>
            <person name="Loffler F."/>
        </authorList>
    </citation>
    <scope>NUCLEOTIDE SEQUENCE</scope>
</reference>
<name>A0A645D4D8_9ZZZZ</name>